<dbReference type="PROSITE" id="PS51257">
    <property type="entry name" value="PROKAR_LIPOPROTEIN"/>
    <property type="match status" value="1"/>
</dbReference>
<feature type="signal peptide" evidence="2">
    <location>
        <begin position="1"/>
        <end position="31"/>
    </location>
</feature>
<dbReference type="Proteomes" id="UP000309215">
    <property type="component" value="Unassembled WGS sequence"/>
</dbReference>
<sequence length="320" mass="34097">MLGPYRPLVRGLFAAALLAACSSGSSTTTEAAPSASGSPGPPPLGSFIAPSPTQPPQPKSPQPNPLGLPPRKIKLDPGRRVFTFSEPMLTNARIGSTLVLYAATAIGFDGDDLVIEGQSGGPSYKVHPGYVIPVPDNVKPKLNDAVLTEWNGVMKHAVVRRYVKDRIAVRYTDMEARAPEGLLKGVRWVKQVNGLEPGNYAAHRQEGEVRHVLLVSPFEGGFGAQDAGGDPKPRASTAGGMKRWFCLGFGGAALIADEADLQPIPIKWKGKPGAVVWAEWAGTMRRAVMQSETEPGIFTVKFERAGKPEVVGYGLIMDPL</sequence>
<evidence type="ECO:0000256" key="1">
    <source>
        <dbReference type="SAM" id="MobiDB-lite"/>
    </source>
</evidence>
<proteinExistence type="predicted"/>
<protein>
    <recommendedName>
        <fullName evidence="5">DUF3108 domain-containing protein</fullName>
    </recommendedName>
</protein>
<dbReference type="EMBL" id="SSMQ01000053">
    <property type="protein sequence ID" value="TKC99779.1"/>
    <property type="molecule type" value="Genomic_DNA"/>
</dbReference>
<feature type="chain" id="PRO_5020714556" description="DUF3108 domain-containing protein" evidence="2">
    <location>
        <begin position="32"/>
        <end position="320"/>
    </location>
</feature>
<evidence type="ECO:0008006" key="5">
    <source>
        <dbReference type="Google" id="ProtNLM"/>
    </source>
</evidence>
<dbReference type="AlphaFoldDB" id="A0A4U1IYN3"/>
<keyword evidence="2" id="KW-0732">Signal</keyword>
<comment type="caution">
    <text evidence="3">The sequence shown here is derived from an EMBL/GenBank/DDBJ whole genome shotgun (WGS) entry which is preliminary data.</text>
</comment>
<feature type="compositionally biased region" description="Low complexity" evidence="1">
    <location>
        <begin position="26"/>
        <end position="38"/>
    </location>
</feature>
<evidence type="ECO:0000313" key="3">
    <source>
        <dbReference type="EMBL" id="TKC99779.1"/>
    </source>
</evidence>
<keyword evidence="4" id="KW-1185">Reference proteome</keyword>
<accession>A0A4U1IYN3</accession>
<reference evidence="3 4" key="1">
    <citation type="submission" date="2019-04" db="EMBL/GenBank/DDBJ databases">
        <authorList>
            <person name="Li Y."/>
            <person name="Wang J."/>
        </authorList>
    </citation>
    <scope>NUCLEOTIDE SEQUENCE [LARGE SCALE GENOMIC DNA]</scope>
    <source>
        <strain evidence="3 4">DSM 14668</strain>
    </source>
</reference>
<evidence type="ECO:0000313" key="4">
    <source>
        <dbReference type="Proteomes" id="UP000309215"/>
    </source>
</evidence>
<gene>
    <name evidence="3" type="ORF">E8A74_36670</name>
</gene>
<feature type="compositionally biased region" description="Pro residues" evidence="1">
    <location>
        <begin position="52"/>
        <end position="68"/>
    </location>
</feature>
<dbReference type="OrthoDB" id="5508320at2"/>
<evidence type="ECO:0000256" key="2">
    <source>
        <dbReference type="SAM" id="SignalP"/>
    </source>
</evidence>
<name>A0A4U1IYN3_9BACT</name>
<feature type="region of interest" description="Disordered" evidence="1">
    <location>
        <begin position="26"/>
        <end position="72"/>
    </location>
</feature>
<organism evidence="3 4">
    <name type="scientific">Polyangium fumosum</name>
    <dbReference type="NCBI Taxonomy" id="889272"/>
    <lineage>
        <taxon>Bacteria</taxon>
        <taxon>Pseudomonadati</taxon>
        <taxon>Myxococcota</taxon>
        <taxon>Polyangia</taxon>
        <taxon>Polyangiales</taxon>
        <taxon>Polyangiaceae</taxon>
        <taxon>Polyangium</taxon>
    </lineage>
</organism>
<dbReference type="RefSeq" id="WP_136933748.1">
    <property type="nucleotide sequence ID" value="NZ_SSMQ01000053.1"/>
</dbReference>